<protein>
    <submittedName>
        <fullName evidence="1">Uncharacterized protein</fullName>
    </submittedName>
</protein>
<reference evidence="1 2" key="1">
    <citation type="submission" date="2019-03" db="EMBL/GenBank/DDBJ databases">
        <title>First draft genome of Liparis tanakae, snailfish: a comprehensive survey of snailfish specific genes.</title>
        <authorList>
            <person name="Kim W."/>
            <person name="Song I."/>
            <person name="Jeong J.-H."/>
            <person name="Kim D."/>
            <person name="Kim S."/>
            <person name="Ryu S."/>
            <person name="Song J.Y."/>
            <person name="Lee S.K."/>
        </authorList>
    </citation>
    <scope>NUCLEOTIDE SEQUENCE [LARGE SCALE GENOMIC DNA]</scope>
    <source>
        <tissue evidence="1">Muscle</tissue>
    </source>
</reference>
<evidence type="ECO:0000313" key="1">
    <source>
        <dbReference type="EMBL" id="TNN55446.1"/>
    </source>
</evidence>
<proteinExistence type="predicted"/>
<keyword evidence="2" id="KW-1185">Reference proteome</keyword>
<name>A0A4Z2GPU0_9TELE</name>
<comment type="caution">
    <text evidence="1">The sequence shown here is derived from an EMBL/GenBank/DDBJ whole genome shotgun (WGS) entry which is preliminary data.</text>
</comment>
<sequence>MPDVTKGYVLVMGSRSEIWAFKTFTCSSTSLDWLPEFSPLDTRKITDRTRKREVEDAVLRILEQTDKLHREEPQTFLVATRRRANSLRRLELHLPFFKTESPAFTASRCV</sequence>
<dbReference type="Proteomes" id="UP000314294">
    <property type="component" value="Unassembled WGS sequence"/>
</dbReference>
<evidence type="ECO:0000313" key="2">
    <source>
        <dbReference type="Proteomes" id="UP000314294"/>
    </source>
</evidence>
<organism evidence="1 2">
    <name type="scientific">Liparis tanakae</name>
    <name type="common">Tanaka's snailfish</name>
    <dbReference type="NCBI Taxonomy" id="230148"/>
    <lineage>
        <taxon>Eukaryota</taxon>
        <taxon>Metazoa</taxon>
        <taxon>Chordata</taxon>
        <taxon>Craniata</taxon>
        <taxon>Vertebrata</taxon>
        <taxon>Euteleostomi</taxon>
        <taxon>Actinopterygii</taxon>
        <taxon>Neopterygii</taxon>
        <taxon>Teleostei</taxon>
        <taxon>Neoteleostei</taxon>
        <taxon>Acanthomorphata</taxon>
        <taxon>Eupercaria</taxon>
        <taxon>Perciformes</taxon>
        <taxon>Cottioidei</taxon>
        <taxon>Cottales</taxon>
        <taxon>Liparidae</taxon>
        <taxon>Liparis</taxon>
    </lineage>
</organism>
<accession>A0A4Z2GPU0</accession>
<dbReference type="AlphaFoldDB" id="A0A4Z2GPU0"/>
<gene>
    <name evidence="1" type="ORF">EYF80_034328</name>
</gene>
<dbReference type="EMBL" id="SRLO01000455">
    <property type="protein sequence ID" value="TNN55446.1"/>
    <property type="molecule type" value="Genomic_DNA"/>
</dbReference>